<organism evidence="1">
    <name type="scientific">Arundo donax</name>
    <name type="common">Giant reed</name>
    <name type="synonym">Donax arundinaceus</name>
    <dbReference type="NCBI Taxonomy" id="35708"/>
    <lineage>
        <taxon>Eukaryota</taxon>
        <taxon>Viridiplantae</taxon>
        <taxon>Streptophyta</taxon>
        <taxon>Embryophyta</taxon>
        <taxon>Tracheophyta</taxon>
        <taxon>Spermatophyta</taxon>
        <taxon>Magnoliopsida</taxon>
        <taxon>Liliopsida</taxon>
        <taxon>Poales</taxon>
        <taxon>Poaceae</taxon>
        <taxon>PACMAD clade</taxon>
        <taxon>Arundinoideae</taxon>
        <taxon>Arundineae</taxon>
        <taxon>Arundo</taxon>
    </lineage>
</organism>
<proteinExistence type="predicted"/>
<dbReference type="EMBL" id="GBRH01163365">
    <property type="protein sequence ID" value="JAE34531.1"/>
    <property type="molecule type" value="Transcribed_RNA"/>
</dbReference>
<dbReference type="AlphaFoldDB" id="A0A0A9HI56"/>
<accession>A0A0A9HI56</accession>
<protein>
    <submittedName>
        <fullName evidence="1">Uncharacterized protein</fullName>
    </submittedName>
</protein>
<name>A0A0A9HI56_ARUDO</name>
<reference evidence="1" key="2">
    <citation type="journal article" date="2015" name="Data Brief">
        <title>Shoot transcriptome of the giant reed, Arundo donax.</title>
        <authorList>
            <person name="Barrero R.A."/>
            <person name="Guerrero F.D."/>
            <person name="Moolhuijzen P."/>
            <person name="Goolsby J.A."/>
            <person name="Tidwell J."/>
            <person name="Bellgard S.E."/>
            <person name="Bellgard M.I."/>
        </authorList>
    </citation>
    <scope>NUCLEOTIDE SEQUENCE</scope>
    <source>
        <tissue evidence="1">Shoot tissue taken approximately 20 cm above the soil surface</tissue>
    </source>
</reference>
<evidence type="ECO:0000313" key="1">
    <source>
        <dbReference type="EMBL" id="JAE34531.1"/>
    </source>
</evidence>
<sequence length="47" mass="5471">MARSIHLLPSLMKRNVATYLLTLMISNSSWRLEETNPEVNKNIQELD</sequence>
<reference evidence="1" key="1">
    <citation type="submission" date="2014-09" db="EMBL/GenBank/DDBJ databases">
        <authorList>
            <person name="Magalhaes I.L.F."/>
            <person name="Oliveira U."/>
            <person name="Santos F.R."/>
            <person name="Vidigal T.H.D.A."/>
            <person name="Brescovit A.D."/>
            <person name="Santos A.J."/>
        </authorList>
    </citation>
    <scope>NUCLEOTIDE SEQUENCE</scope>
    <source>
        <tissue evidence="1">Shoot tissue taken approximately 20 cm above the soil surface</tissue>
    </source>
</reference>